<keyword evidence="2" id="KW-1133">Transmembrane helix</keyword>
<sequence>MENRNNNTGMLIGLILMTVLAAVFGYLYYQERGITNKQEMDLEARVTELAASEIKLDSISKQLDARILEVQGLGGDIEELQKMKASLEQDRIALRKGNASMGKKVKEYEAFLTKKDEEIALLREENQQLISQNETLVQTNTELETTKKAVSDSLTGVISKNAELESKVTMAAALRARNVKVYAISSKGKVREGEEVKAKRVDKVRVDFILEKNPLTLTDNKTVYMRIIDPAGATIADNATGSGEFDYNGGKQGYTISQDVVYGNNNQDVSILYDRATPFSKGKYTVQLYAEGFAIGEGSFSVK</sequence>
<keyword evidence="4" id="KW-1185">Reference proteome</keyword>
<dbReference type="OrthoDB" id="848185at2"/>
<evidence type="ECO:0000313" key="3">
    <source>
        <dbReference type="EMBL" id="TDE11673.1"/>
    </source>
</evidence>
<keyword evidence="2" id="KW-0472">Membrane</keyword>
<reference evidence="3 4" key="1">
    <citation type="submission" date="2019-03" db="EMBL/GenBank/DDBJ databases">
        <title>Dyadobacter AR-3-6 sp. nov., isolated from arctic soil.</title>
        <authorList>
            <person name="Chaudhary D.K."/>
        </authorList>
    </citation>
    <scope>NUCLEOTIDE SEQUENCE [LARGE SCALE GENOMIC DNA]</scope>
    <source>
        <strain evidence="3 4">AR-3-6</strain>
    </source>
</reference>
<comment type="caution">
    <text evidence="3">The sequence shown here is derived from an EMBL/GenBank/DDBJ whole genome shotgun (WGS) entry which is preliminary data.</text>
</comment>
<proteinExistence type="predicted"/>
<protein>
    <recommendedName>
        <fullName evidence="5">Chromosome partitioning protein ParA</fullName>
    </recommendedName>
</protein>
<dbReference type="RefSeq" id="WP_131961006.1">
    <property type="nucleotide sequence ID" value="NZ_SMFL01000011.1"/>
</dbReference>
<evidence type="ECO:0008006" key="5">
    <source>
        <dbReference type="Google" id="ProtNLM"/>
    </source>
</evidence>
<evidence type="ECO:0000256" key="2">
    <source>
        <dbReference type="SAM" id="Phobius"/>
    </source>
</evidence>
<evidence type="ECO:0000313" key="4">
    <source>
        <dbReference type="Proteomes" id="UP000294850"/>
    </source>
</evidence>
<accession>A0A4R5DLZ3</accession>
<name>A0A4R5DLZ3_9BACT</name>
<dbReference type="EMBL" id="SMFL01000011">
    <property type="protein sequence ID" value="TDE11673.1"/>
    <property type="molecule type" value="Genomic_DNA"/>
</dbReference>
<dbReference type="AlphaFoldDB" id="A0A4R5DLZ3"/>
<keyword evidence="1" id="KW-0175">Coiled coil</keyword>
<dbReference type="Proteomes" id="UP000294850">
    <property type="component" value="Unassembled WGS sequence"/>
</dbReference>
<feature type="coiled-coil region" evidence="1">
    <location>
        <begin position="70"/>
        <end position="139"/>
    </location>
</feature>
<gene>
    <name evidence="3" type="ORF">E0F88_24930</name>
</gene>
<organism evidence="3 4">
    <name type="scientific">Dyadobacter psychrotolerans</name>
    <dbReference type="NCBI Taxonomy" id="2541721"/>
    <lineage>
        <taxon>Bacteria</taxon>
        <taxon>Pseudomonadati</taxon>
        <taxon>Bacteroidota</taxon>
        <taxon>Cytophagia</taxon>
        <taxon>Cytophagales</taxon>
        <taxon>Spirosomataceae</taxon>
        <taxon>Dyadobacter</taxon>
    </lineage>
</organism>
<keyword evidence="2" id="KW-0812">Transmembrane</keyword>
<feature type="transmembrane region" description="Helical" evidence="2">
    <location>
        <begin position="9"/>
        <end position="29"/>
    </location>
</feature>
<evidence type="ECO:0000256" key="1">
    <source>
        <dbReference type="SAM" id="Coils"/>
    </source>
</evidence>